<dbReference type="InterPro" id="IPR011712">
    <property type="entry name" value="Sig_transdc_His_kin_sub3_dim/P"/>
</dbReference>
<evidence type="ECO:0000256" key="10">
    <source>
        <dbReference type="SAM" id="Phobius"/>
    </source>
</evidence>
<dbReference type="InterPro" id="IPR055558">
    <property type="entry name" value="DUF7134"/>
</dbReference>
<name>A0A7W8SAN4_9CELL</name>
<dbReference type="Pfam" id="PF23539">
    <property type="entry name" value="DUF7134"/>
    <property type="match status" value="1"/>
</dbReference>
<feature type="transmembrane region" description="Helical" evidence="10">
    <location>
        <begin position="38"/>
        <end position="57"/>
    </location>
</feature>
<keyword evidence="5" id="KW-0547">Nucleotide-binding</keyword>
<dbReference type="EC" id="2.7.13.3" evidence="2"/>
<dbReference type="GO" id="GO:0016020">
    <property type="term" value="C:membrane"/>
    <property type="evidence" value="ECO:0007669"/>
    <property type="project" value="InterPro"/>
</dbReference>
<dbReference type="GO" id="GO:0046983">
    <property type="term" value="F:protein dimerization activity"/>
    <property type="evidence" value="ECO:0007669"/>
    <property type="project" value="InterPro"/>
</dbReference>
<feature type="transmembrane region" description="Helical" evidence="10">
    <location>
        <begin position="182"/>
        <end position="204"/>
    </location>
</feature>
<feature type="region of interest" description="Disordered" evidence="9">
    <location>
        <begin position="307"/>
        <end position="329"/>
    </location>
</feature>
<comment type="caution">
    <text evidence="13">The sequence shown here is derived from an EMBL/GenBank/DDBJ whole genome shotgun (WGS) entry which is preliminary data.</text>
</comment>
<organism evidence="13 14">
    <name type="scientific">Cellulomonas hominis</name>
    <dbReference type="NCBI Taxonomy" id="156981"/>
    <lineage>
        <taxon>Bacteria</taxon>
        <taxon>Bacillati</taxon>
        <taxon>Actinomycetota</taxon>
        <taxon>Actinomycetes</taxon>
        <taxon>Micrococcales</taxon>
        <taxon>Cellulomonadaceae</taxon>
        <taxon>Cellulomonas</taxon>
    </lineage>
</organism>
<feature type="transmembrane region" description="Helical" evidence="10">
    <location>
        <begin position="106"/>
        <end position="135"/>
    </location>
</feature>
<evidence type="ECO:0000313" key="13">
    <source>
        <dbReference type="EMBL" id="MBB5471329.1"/>
    </source>
</evidence>
<accession>A0A7W8SAN4</accession>
<dbReference type="GO" id="GO:0005524">
    <property type="term" value="F:ATP binding"/>
    <property type="evidence" value="ECO:0007669"/>
    <property type="project" value="UniProtKB-KW"/>
</dbReference>
<keyword evidence="3" id="KW-0597">Phosphoprotein</keyword>
<comment type="catalytic activity">
    <reaction evidence="1">
        <text>ATP + protein L-histidine = ADP + protein N-phospho-L-histidine.</text>
        <dbReference type="EC" id="2.7.13.3"/>
    </reaction>
</comment>
<evidence type="ECO:0000256" key="1">
    <source>
        <dbReference type="ARBA" id="ARBA00000085"/>
    </source>
</evidence>
<dbReference type="RefSeq" id="WP_186812775.1">
    <property type="nucleotide sequence ID" value="NZ_JACHDN010000001.1"/>
</dbReference>
<evidence type="ECO:0000259" key="11">
    <source>
        <dbReference type="Pfam" id="PF07730"/>
    </source>
</evidence>
<evidence type="ECO:0000256" key="9">
    <source>
        <dbReference type="SAM" id="MobiDB-lite"/>
    </source>
</evidence>
<evidence type="ECO:0000256" key="8">
    <source>
        <dbReference type="ARBA" id="ARBA00023012"/>
    </source>
</evidence>
<keyword evidence="10" id="KW-0472">Membrane</keyword>
<keyword evidence="8" id="KW-0902">Two-component regulatory system</keyword>
<dbReference type="InterPro" id="IPR036890">
    <property type="entry name" value="HATPase_C_sf"/>
</dbReference>
<feature type="transmembrane region" description="Helical" evidence="10">
    <location>
        <begin position="77"/>
        <end position="94"/>
    </location>
</feature>
<dbReference type="InterPro" id="IPR050482">
    <property type="entry name" value="Sensor_HK_TwoCompSys"/>
</dbReference>
<dbReference type="Proteomes" id="UP000564629">
    <property type="component" value="Unassembled WGS sequence"/>
</dbReference>
<evidence type="ECO:0000256" key="2">
    <source>
        <dbReference type="ARBA" id="ARBA00012438"/>
    </source>
</evidence>
<keyword evidence="10" id="KW-1133">Transmembrane helix</keyword>
<dbReference type="GO" id="GO:0000155">
    <property type="term" value="F:phosphorelay sensor kinase activity"/>
    <property type="evidence" value="ECO:0007669"/>
    <property type="project" value="InterPro"/>
</dbReference>
<evidence type="ECO:0000256" key="6">
    <source>
        <dbReference type="ARBA" id="ARBA00022777"/>
    </source>
</evidence>
<gene>
    <name evidence="13" type="ORF">HNR08_000065</name>
</gene>
<keyword evidence="7" id="KW-0067">ATP-binding</keyword>
<keyword evidence="4" id="KW-0808">Transferase</keyword>
<dbReference type="PANTHER" id="PTHR24421">
    <property type="entry name" value="NITRATE/NITRITE SENSOR PROTEIN NARX-RELATED"/>
    <property type="match status" value="1"/>
</dbReference>
<protein>
    <recommendedName>
        <fullName evidence="2">histidine kinase</fullName>
        <ecNumber evidence="2">2.7.13.3</ecNumber>
    </recommendedName>
</protein>
<reference evidence="13 14" key="1">
    <citation type="submission" date="2020-08" db="EMBL/GenBank/DDBJ databases">
        <title>Sequencing the genomes of 1000 actinobacteria strains.</title>
        <authorList>
            <person name="Klenk H.-P."/>
        </authorList>
    </citation>
    <scope>NUCLEOTIDE SEQUENCE [LARGE SCALE GENOMIC DNA]</scope>
    <source>
        <strain evidence="13 14">DSM 9581</strain>
    </source>
</reference>
<evidence type="ECO:0000256" key="5">
    <source>
        <dbReference type="ARBA" id="ARBA00022741"/>
    </source>
</evidence>
<keyword evidence="6 13" id="KW-0418">Kinase</keyword>
<sequence>MAAHERTGVVEAPAPPTFTELSARPLGPVRRFLRRRPVVVDLLLAAGFAGWALLVGVGADSMYSLHARFGGDRVLQMQLASLGLTAAGVVAVLLRRRRPVPVAVAMTLLGVGALAATGTTSGFEVGTAVALFAVATRREPLVTWSVLAGTVAALLVAAWLLPLPRVVGSLMAGLDPDGGGRGLGSTVWFQTAAPVLVLALLAVATGTNARNRRLHLAAFVEQANALAREQEQRVQLARASERAGIAREMHDVVAHSVSVMVTLGGGAAAALDQAPDRSRAALRELVATGQSALRDMRRVLDVLHEEAPGTGAASGPPVAPLAPQPGTGDLGALADRFRTAGLALDATGLDDRGLATLPPALQLAVFRIAQEALTNVLRHAPGTAGAELAVRRTGVSVELVVTDLGDARAVPAGTGAGRGVLGMRERAAAFGGAVEAGPHESGWRVRAVLPHAEEGA</sequence>
<dbReference type="CDD" id="cd16917">
    <property type="entry name" value="HATPase_UhpB-NarQ-NarX-like"/>
    <property type="match status" value="1"/>
</dbReference>
<dbReference type="AlphaFoldDB" id="A0A7W8SAN4"/>
<feature type="domain" description="DUF7134" evidence="12">
    <location>
        <begin position="30"/>
        <end position="163"/>
    </location>
</feature>
<dbReference type="Pfam" id="PF07730">
    <property type="entry name" value="HisKA_3"/>
    <property type="match status" value="1"/>
</dbReference>
<dbReference type="PANTHER" id="PTHR24421:SF10">
    <property type="entry name" value="NITRATE_NITRITE SENSOR PROTEIN NARQ"/>
    <property type="match status" value="1"/>
</dbReference>
<evidence type="ECO:0000256" key="7">
    <source>
        <dbReference type="ARBA" id="ARBA00022840"/>
    </source>
</evidence>
<evidence type="ECO:0000256" key="4">
    <source>
        <dbReference type="ARBA" id="ARBA00022679"/>
    </source>
</evidence>
<keyword evidence="10" id="KW-0812">Transmembrane</keyword>
<evidence type="ECO:0000259" key="12">
    <source>
        <dbReference type="Pfam" id="PF23539"/>
    </source>
</evidence>
<feature type="transmembrane region" description="Helical" evidence="10">
    <location>
        <begin position="141"/>
        <end position="161"/>
    </location>
</feature>
<dbReference type="Gene3D" id="3.30.565.10">
    <property type="entry name" value="Histidine kinase-like ATPase, C-terminal domain"/>
    <property type="match status" value="1"/>
</dbReference>
<evidence type="ECO:0000256" key="3">
    <source>
        <dbReference type="ARBA" id="ARBA00022553"/>
    </source>
</evidence>
<proteinExistence type="predicted"/>
<dbReference type="EMBL" id="JACHDN010000001">
    <property type="protein sequence ID" value="MBB5471329.1"/>
    <property type="molecule type" value="Genomic_DNA"/>
</dbReference>
<evidence type="ECO:0000313" key="14">
    <source>
        <dbReference type="Proteomes" id="UP000564629"/>
    </source>
</evidence>
<feature type="domain" description="Signal transduction histidine kinase subgroup 3 dimerisation and phosphoacceptor" evidence="11">
    <location>
        <begin position="241"/>
        <end position="306"/>
    </location>
</feature>
<dbReference type="SUPFAM" id="SSF55874">
    <property type="entry name" value="ATPase domain of HSP90 chaperone/DNA topoisomerase II/histidine kinase"/>
    <property type="match status" value="1"/>
</dbReference>
<dbReference type="Gene3D" id="1.20.5.1930">
    <property type="match status" value="1"/>
</dbReference>